<evidence type="ECO:0008006" key="3">
    <source>
        <dbReference type="Google" id="ProtNLM"/>
    </source>
</evidence>
<dbReference type="GO" id="GO:0016491">
    <property type="term" value="F:oxidoreductase activity"/>
    <property type="evidence" value="ECO:0007669"/>
    <property type="project" value="TreeGrafter"/>
</dbReference>
<accession>A0A382R5S8</accession>
<dbReference type="InterPro" id="IPR011989">
    <property type="entry name" value="ARM-like"/>
</dbReference>
<dbReference type="Gene3D" id="1.25.10.10">
    <property type="entry name" value="Leucine-rich Repeat Variant"/>
    <property type="match status" value="2"/>
</dbReference>
<dbReference type="InterPro" id="IPR004155">
    <property type="entry name" value="PBS_lyase_HEAT"/>
</dbReference>
<dbReference type="Pfam" id="PF13646">
    <property type="entry name" value="HEAT_2"/>
    <property type="match status" value="2"/>
</dbReference>
<organism evidence="2">
    <name type="scientific">marine metagenome</name>
    <dbReference type="NCBI Taxonomy" id="408172"/>
    <lineage>
        <taxon>unclassified sequences</taxon>
        <taxon>metagenomes</taxon>
        <taxon>ecological metagenomes</taxon>
    </lineage>
</organism>
<name>A0A382R5S8_9ZZZZ</name>
<reference evidence="2" key="1">
    <citation type="submission" date="2018-05" db="EMBL/GenBank/DDBJ databases">
        <authorList>
            <person name="Lanie J.A."/>
            <person name="Ng W.-L."/>
            <person name="Kazmierczak K.M."/>
            <person name="Andrzejewski T.M."/>
            <person name="Davidsen T.M."/>
            <person name="Wayne K.J."/>
            <person name="Tettelin H."/>
            <person name="Glass J.I."/>
            <person name="Rusch D."/>
            <person name="Podicherti R."/>
            <person name="Tsui H.-C.T."/>
            <person name="Winkler M.E."/>
        </authorList>
    </citation>
    <scope>NUCLEOTIDE SEQUENCE</scope>
</reference>
<evidence type="ECO:0000256" key="1">
    <source>
        <dbReference type="ARBA" id="ARBA00045876"/>
    </source>
</evidence>
<dbReference type="AlphaFoldDB" id="A0A382R5S8"/>
<dbReference type="InterPro" id="IPR021133">
    <property type="entry name" value="HEAT_type_2"/>
</dbReference>
<dbReference type="SUPFAM" id="SSF48371">
    <property type="entry name" value="ARM repeat"/>
    <property type="match status" value="1"/>
</dbReference>
<gene>
    <name evidence="2" type="ORF">METZ01_LOCUS345391</name>
</gene>
<feature type="non-terminal residue" evidence="2">
    <location>
        <position position="317"/>
    </location>
</feature>
<protein>
    <recommendedName>
        <fullName evidence="3">HEAT repeat domain-containing protein</fullName>
    </recommendedName>
</protein>
<comment type="function">
    <text evidence="1">Catalyzes the hydroxylation of the N(6)-(4-aminobutyl)-L-lysine intermediate produced by deoxyhypusine synthase/DHPS on a critical lysine of the eukaryotic translation initiation factor 5A/eIF-5A. This is the second step of the post-translational modification of that lysine into an unusual amino acid residue named hypusine. Hypusination is unique to mature eIF-5A factor and is essential for its function.</text>
</comment>
<dbReference type="InterPro" id="IPR016024">
    <property type="entry name" value="ARM-type_fold"/>
</dbReference>
<sequence length="317" mass="34602">MIVCFACRTRFSVAFSAKQIINQRSIGSKISYQVYISAFLAVFILTPHDCLNAQHSDLEALMKQIHNSDIQVRCGAIQNLGMIGDSTAVPALIHALEDPDELVRGYVVEALSSIGQPTGNVIPALLDALDDKDPEVRLYAAEGLGKIGEPVTIPELIQALDDPNESVAAAIAQTLQIIGQPSLTYLVPALNNEKQALRYWVAWTLDNIIPEVGFVDQSVETALKATLSDISYSVRIWAASALYKLNKLNLDLIMPILIEGLTKEHNIKVRRDASVVVGHIGSSAQFAIPHLLQELEDIKGAEMPKGYDYNDKIKSSA</sequence>
<dbReference type="SMART" id="SM00567">
    <property type="entry name" value="EZ_HEAT"/>
    <property type="match status" value="4"/>
</dbReference>
<dbReference type="PROSITE" id="PS50077">
    <property type="entry name" value="HEAT_REPEAT"/>
    <property type="match status" value="2"/>
</dbReference>
<proteinExistence type="predicted"/>
<dbReference type="EMBL" id="UINC01119016">
    <property type="protein sequence ID" value="SVC92537.1"/>
    <property type="molecule type" value="Genomic_DNA"/>
</dbReference>
<dbReference type="PANTHER" id="PTHR12697">
    <property type="entry name" value="PBS LYASE HEAT-LIKE PROTEIN"/>
    <property type="match status" value="1"/>
</dbReference>
<dbReference type="PANTHER" id="PTHR12697:SF5">
    <property type="entry name" value="DEOXYHYPUSINE HYDROXYLASE"/>
    <property type="match status" value="1"/>
</dbReference>
<evidence type="ECO:0000313" key="2">
    <source>
        <dbReference type="EMBL" id="SVC92537.1"/>
    </source>
</evidence>